<dbReference type="OMA" id="RIRAFAW"/>
<dbReference type="InterPro" id="IPR024764">
    <property type="entry name" value="TFIIIC_Znf"/>
</dbReference>
<dbReference type="GO" id="GO:0000127">
    <property type="term" value="C:transcription factor TFIIIC complex"/>
    <property type="evidence" value="ECO:0007669"/>
    <property type="project" value="InterPro"/>
</dbReference>
<dbReference type="InterPro" id="IPR024761">
    <property type="entry name" value="TFIIIC_delta_N"/>
</dbReference>
<dbReference type="OrthoDB" id="6021743at2759"/>
<evidence type="ECO:0000313" key="3">
    <source>
        <dbReference type="EMBL" id="EEH41165.2"/>
    </source>
</evidence>
<keyword evidence="4" id="KW-1185">Reference proteome</keyword>
<dbReference type="eggNOG" id="ENOG502S8BZ">
    <property type="taxonomic scope" value="Eukaryota"/>
</dbReference>
<dbReference type="GO" id="GO:0006384">
    <property type="term" value="P:transcription initiation at RNA polymerase III promoter"/>
    <property type="evidence" value="ECO:0007669"/>
    <property type="project" value="InterPro"/>
</dbReference>
<proteinExistence type="predicted"/>
<feature type="domain" description="Transcription factor IIIC 90kDa subunit N-terminal" evidence="1">
    <location>
        <begin position="19"/>
        <end position="528"/>
    </location>
</feature>
<dbReference type="Pfam" id="PF12657">
    <property type="entry name" value="TFIIIC_delta"/>
    <property type="match status" value="1"/>
</dbReference>
<organism evidence="3 4">
    <name type="scientific">Paracoccidioides lutzii (strain ATCC MYA-826 / Pb01)</name>
    <name type="common">Paracoccidioides brasiliensis</name>
    <dbReference type="NCBI Taxonomy" id="502779"/>
    <lineage>
        <taxon>Eukaryota</taxon>
        <taxon>Fungi</taxon>
        <taxon>Dikarya</taxon>
        <taxon>Ascomycota</taxon>
        <taxon>Pezizomycotina</taxon>
        <taxon>Eurotiomycetes</taxon>
        <taxon>Eurotiomycetidae</taxon>
        <taxon>Onygenales</taxon>
        <taxon>Ajellomycetaceae</taxon>
        <taxon>Paracoccidioides</taxon>
    </lineage>
</organism>
<reference evidence="3 4" key="1">
    <citation type="journal article" date="2011" name="PLoS Genet.">
        <title>Comparative genomic analysis of human fungal pathogens causing paracoccidioidomycosis.</title>
        <authorList>
            <person name="Desjardins C.A."/>
            <person name="Champion M.D."/>
            <person name="Holder J.W."/>
            <person name="Muszewska A."/>
            <person name="Goldberg J."/>
            <person name="Bailao A.M."/>
            <person name="Brigido M.M."/>
            <person name="Ferreira M.E."/>
            <person name="Garcia A.M."/>
            <person name="Grynberg M."/>
            <person name="Gujja S."/>
            <person name="Heiman D.I."/>
            <person name="Henn M.R."/>
            <person name="Kodira C.D."/>
            <person name="Leon-Narvaez H."/>
            <person name="Longo L.V."/>
            <person name="Ma L.J."/>
            <person name="Malavazi I."/>
            <person name="Matsuo A.L."/>
            <person name="Morais F.V."/>
            <person name="Pereira M."/>
            <person name="Rodriguez-Brito S."/>
            <person name="Sakthikumar S."/>
            <person name="Salem-Izacc S.M."/>
            <person name="Sykes S.M."/>
            <person name="Teixeira M.M."/>
            <person name="Vallejo M.C."/>
            <person name="Walter M.E."/>
            <person name="Yandava C."/>
            <person name="Young S."/>
            <person name="Zeng Q."/>
            <person name="Zucker J."/>
            <person name="Felipe M.S."/>
            <person name="Goldman G.H."/>
            <person name="Haas B.J."/>
            <person name="McEwen J.G."/>
            <person name="Nino-Vega G."/>
            <person name="Puccia R."/>
            <person name="San-Blas G."/>
            <person name="Soares C.M."/>
            <person name="Birren B.W."/>
            <person name="Cuomo C.A."/>
        </authorList>
    </citation>
    <scope>NUCLEOTIDE SEQUENCE [LARGE SCALE GENOMIC DNA]</scope>
    <source>
        <strain evidence="4">ATCC MYA-826 / Pb01</strain>
    </source>
</reference>
<evidence type="ECO:0000259" key="1">
    <source>
        <dbReference type="Pfam" id="PF12657"/>
    </source>
</evidence>
<dbReference type="Proteomes" id="UP000002059">
    <property type="component" value="Partially assembled WGS sequence"/>
</dbReference>
<evidence type="ECO:0000259" key="2">
    <source>
        <dbReference type="Pfam" id="PF12660"/>
    </source>
</evidence>
<name>C1GX77_PARBA</name>
<dbReference type="AlphaFoldDB" id="C1GX77"/>
<sequence length="776" mass="85851">MLDPVELTLFPSCFDCVSWSLDGDLAVGLGEYVQVLLPQVKTKPSTDETTTGAPSRSQWTVTKFRANIFANQDWPMIFPQPGTTFSIGEEQSTSHVVGLSWSPQRLARYSRHALAVLTSNLVLSLWELVDGQSKWIRTAIINTALRKFFAPLAEDESRVLQRKQHVRSFCWSPPFENKNVLGHEQRAQRNMALLGVANDMNDITVISVRHDLSGSDIQRTLSVEVIFHYELPAPAVVYPQVLPESLLGHAMGSMHMISHIKWGHWHPSLDEKENPRKHSSLLAILHGTKVKVFMINAQRGEVAGESEDGSSDGRLYMQLSEFIPISQGEQIQDMNFQGPLNWIDIEGAGNESLPSLAVGALGRFAVITFDGLFTRNRNPGSPSQPRLAISVYDALRPEVGVEGNTQEWEPITAMTSTTDTQSVIPTLHVVQFTSSLRSIQFTFAETQPTTVTGNLDVENAQSAYLSSQIGGFCSRFDLDHDLGGMSTARTWGLASYRGWIAACFTVHPSDMVEYTTTARELSRIVFAPPRQEQNQDQAEPGSVLLPWANPPELTADRMRAARANVLAFILHESHRRRLTDSWARKLQYAAVCCVITDHDPSDEPHLLQAAKSTAEWLSESFNLCLSLELKCIYDMLQSNSPHSGEPTAAPETDKVIPAKSHKGASWAAHDVFEFCDICGSGINWYSPDESQCTEGHVFTRCGLTFLSIQDPSISKRCSGCSGEVLDADLIECPSSIEPETDTAGGGVKPQRRSEKLLDILCGMFDTCIYCGGKFMQ</sequence>
<feature type="domain" description="Transcription factor IIIC putative zinc-finger" evidence="2">
    <location>
        <begin position="667"/>
        <end position="774"/>
    </location>
</feature>
<dbReference type="KEGG" id="pbl:PAAG_03451"/>
<evidence type="ECO:0008006" key="5">
    <source>
        <dbReference type="Google" id="ProtNLM"/>
    </source>
</evidence>
<dbReference type="STRING" id="502779.C1GX77"/>
<dbReference type="PANTHER" id="PTHR15496">
    <property type="entry name" value="GENERAL TRANSCRIPTION FACTOR 3C POLYPEPTIDE 4 FAMILY"/>
    <property type="match status" value="1"/>
</dbReference>
<dbReference type="HOGENOM" id="CLU_011098_0_0_1"/>
<accession>C1GX77</accession>
<protein>
    <recommendedName>
        <fullName evidence="5">Transcription factor IIIC 90kDa subunit N-terminal domain-containing protein</fullName>
    </recommendedName>
</protein>
<gene>
    <name evidence="3" type="ORF">PAAG_03451</name>
</gene>
<evidence type="ECO:0000313" key="4">
    <source>
        <dbReference type="Proteomes" id="UP000002059"/>
    </source>
</evidence>
<dbReference type="InterPro" id="IPR044230">
    <property type="entry name" value="GTF3C4"/>
</dbReference>
<dbReference type="RefSeq" id="XP_015701948.1">
    <property type="nucleotide sequence ID" value="XM_015844974.1"/>
</dbReference>
<dbReference type="VEuPathDB" id="FungiDB:PAAG_03451"/>
<dbReference type="PANTHER" id="PTHR15496:SF2">
    <property type="entry name" value="GENERAL TRANSCRIPTION FACTOR 3C POLYPEPTIDE 4"/>
    <property type="match status" value="1"/>
</dbReference>
<dbReference type="GO" id="GO:0004402">
    <property type="term" value="F:histone acetyltransferase activity"/>
    <property type="evidence" value="ECO:0007669"/>
    <property type="project" value="InterPro"/>
</dbReference>
<dbReference type="GeneID" id="9098132"/>
<dbReference type="EMBL" id="KN293998">
    <property type="protein sequence ID" value="EEH41165.2"/>
    <property type="molecule type" value="Genomic_DNA"/>
</dbReference>
<dbReference type="Pfam" id="PF12660">
    <property type="entry name" value="zf-TFIIIC"/>
    <property type="match status" value="1"/>
</dbReference>